<name>A0A1G6JSR4_9BACT</name>
<evidence type="ECO:0000313" key="3">
    <source>
        <dbReference type="Proteomes" id="UP000199452"/>
    </source>
</evidence>
<reference evidence="2 3" key="1">
    <citation type="submission" date="2016-09" db="EMBL/GenBank/DDBJ databases">
        <authorList>
            <person name="Capua I."/>
            <person name="De Benedictis P."/>
            <person name="Joannis T."/>
            <person name="Lombin L.H."/>
            <person name="Cattoli G."/>
        </authorList>
    </citation>
    <scope>NUCLEOTIDE SEQUENCE [LARGE SCALE GENOMIC DNA]</scope>
    <source>
        <strain evidence="2 3">A7P-90m</strain>
    </source>
</reference>
<dbReference type="EMBL" id="FMYP01000021">
    <property type="protein sequence ID" value="SDC21475.1"/>
    <property type="molecule type" value="Genomic_DNA"/>
</dbReference>
<protein>
    <submittedName>
        <fullName evidence="2">ATP-dependent Clp protease adaptor protein ClpS</fullName>
    </submittedName>
</protein>
<gene>
    <name evidence="2" type="ORF">SAMN05216323_102133</name>
</gene>
<dbReference type="STRING" id="1640674.SAMN05216323_102133"/>
<dbReference type="InterPro" id="IPR003769">
    <property type="entry name" value="ClpS_core"/>
</dbReference>
<keyword evidence="3" id="KW-1185">Reference proteome</keyword>
<dbReference type="GO" id="GO:0006508">
    <property type="term" value="P:proteolysis"/>
    <property type="evidence" value="ECO:0007669"/>
    <property type="project" value="UniProtKB-KW"/>
</dbReference>
<proteinExistence type="predicted"/>
<dbReference type="GO" id="GO:0008233">
    <property type="term" value="F:peptidase activity"/>
    <property type="evidence" value="ECO:0007669"/>
    <property type="project" value="UniProtKB-KW"/>
</dbReference>
<evidence type="ECO:0000259" key="1">
    <source>
        <dbReference type="Pfam" id="PF02617"/>
    </source>
</evidence>
<dbReference type="InterPro" id="IPR014719">
    <property type="entry name" value="Ribosomal_bL12_C/ClpS-like"/>
</dbReference>
<feature type="domain" description="Adaptor protein ClpS core" evidence="1">
    <location>
        <begin position="14"/>
        <end position="79"/>
    </location>
</feature>
<dbReference type="Gene3D" id="3.30.1390.10">
    <property type="match status" value="1"/>
</dbReference>
<dbReference type="SUPFAM" id="SSF54736">
    <property type="entry name" value="ClpS-like"/>
    <property type="match status" value="1"/>
</dbReference>
<organism evidence="2 3">
    <name type="scientific">Williamwhitmania taraxaci</name>
    <dbReference type="NCBI Taxonomy" id="1640674"/>
    <lineage>
        <taxon>Bacteria</taxon>
        <taxon>Pseudomonadati</taxon>
        <taxon>Bacteroidota</taxon>
        <taxon>Bacteroidia</taxon>
        <taxon>Bacteroidales</taxon>
        <taxon>Williamwhitmaniaceae</taxon>
        <taxon>Williamwhitmania</taxon>
    </lineage>
</organism>
<dbReference type="AlphaFoldDB" id="A0A1G6JSR4"/>
<sequence length="86" mass="9802">MEDLLDELNLKQVLVLHNDEVNEFVYVVDTLVEVCDHGSLQAEQCTLITHYKGKCNVKYGSLTRLKPIKDELNRRGLQATIENSLS</sequence>
<dbReference type="Pfam" id="PF02617">
    <property type="entry name" value="ClpS"/>
    <property type="match status" value="1"/>
</dbReference>
<keyword evidence="2" id="KW-0645">Protease</keyword>
<evidence type="ECO:0000313" key="2">
    <source>
        <dbReference type="EMBL" id="SDC21475.1"/>
    </source>
</evidence>
<keyword evidence="2" id="KW-0378">Hydrolase</keyword>
<accession>A0A1G6JSR4</accession>
<dbReference type="GO" id="GO:0030163">
    <property type="term" value="P:protein catabolic process"/>
    <property type="evidence" value="ECO:0007669"/>
    <property type="project" value="InterPro"/>
</dbReference>
<dbReference type="Proteomes" id="UP000199452">
    <property type="component" value="Unassembled WGS sequence"/>
</dbReference>